<protein>
    <recommendedName>
        <fullName evidence="7">TVP38/TMEM64 family membrane protein</fullName>
    </recommendedName>
</protein>
<feature type="transmembrane region" description="Helical" evidence="7">
    <location>
        <begin position="43"/>
        <end position="61"/>
    </location>
</feature>
<proteinExistence type="inferred from homology"/>
<comment type="subcellular location">
    <subcellularLocation>
        <location evidence="1 7">Cell membrane</location>
        <topology evidence="1 7">Multi-pass membrane protein</topology>
    </subcellularLocation>
</comment>
<dbReference type="Pfam" id="PF09335">
    <property type="entry name" value="VTT_dom"/>
    <property type="match status" value="1"/>
</dbReference>
<feature type="transmembrane region" description="Helical" evidence="7">
    <location>
        <begin position="73"/>
        <end position="102"/>
    </location>
</feature>
<dbReference type="InterPro" id="IPR032816">
    <property type="entry name" value="VTT_dom"/>
</dbReference>
<evidence type="ECO:0000256" key="2">
    <source>
        <dbReference type="ARBA" id="ARBA00008640"/>
    </source>
</evidence>
<comment type="similarity">
    <text evidence="2 7">Belongs to the TVP38/TMEM64 family.</text>
</comment>
<evidence type="ECO:0000313" key="10">
    <source>
        <dbReference type="Proteomes" id="UP001210380"/>
    </source>
</evidence>
<comment type="caution">
    <text evidence="9">The sequence shown here is derived from an EMBL/GenBank/DDBJ whole genome shotgun (WGS) entry which is preliminary data.</text>
</comment>
<evidence type="ECO:0000259" key="8">
    <source>
        <dbReference type="Pfam" id="PF09335"/>
    </source>
</evidence>
<organism evidence="9 10">
    <name type="scientific">Saccharopolyspora oryzae</name>
    <dbReference type="NCBI Taxonomy" id="2997343"/>
    <lineage>
        <taxon>Bacteria</taxon>
        <taxon>Bacillati</taxon>
        <taxon>Actinomycetota</taxon>
        <taxon>Actinomycetes</taxon>
        <taxon>Pseudonocardiales</taxon>
        <taxon>Pseudonocardiaceae</taxon>
        <taxon>Saccharopolyspora</taxon>
    </lineage>
</organism>
<dbReference type="InterPro" id="IPR015414">
    <property type="entry name" value="TMEM64"/>
</dbReference>
<dbReference type="Proteomes" id="UP001210380">
    <property type="component" value="Unassembled WGS sequence"/>
</dbReference>
<keyword evidence="4 7" id="KW-0812">Transmembrane</keyword>
<keyword evidence="6 7" id="KW-0472">Membrane</keyword>
<keyword evidence="5 7" id="KW-1133">Transmembrane helix</keyword>
<feature type="transmembrane region" description="Helical" evidence="7">
    <location>
        <begin position="188"/>
        <end position="208"/>
    </location>
</feature>
<name>A0ABT4UQP3_9PSEU</name>
<feature type="transmembrane region" description="Helical" evidence="7">
    <location>
        <begin position="156"/>
        <end position="176"/>
    </location>
</feature>
<feature type="domain" description="VTT" evidence="8">
    <location>
        <begin position="61"/>
        <end position="177"/>
    </location>
</feature>
<feature type="transmembrane region" description="Helical" evidence="7">
    <location>
        <begin position="122"/>
        <end position="144"/>
    </location>
</feature>
<evidence type="ECO:0000256" key="5">
    <source>
        <dbReference type="ARBA" id="ARBA00022989"/>
    </source>
</evidence>
<keyword evidence="10" id="KW-1185">Reference proteome</keyword>
<dbReference type="PANTHER" id="PTHR12677">
    <property type="entry name" value="GOLGI APPARATUS MEMBRANE PROTEIN TVP38-RELATED"/>
    <property type="match status" value="1"/>
</dbReference>
<dbReference type="PANTHER" id="PTHR12677:SF59">
    <property type="entry name" value="GOLGI APPARATUS MEMBRANE PROTEIN TVP38-RELATED"/>
    <property type="match status" value="1"/>
</dbReference>
<gene>
    <name evidence="9" type="ORF">OU415_01250</name>
</gene>
<sequence length="224" mass="23591">MRSPKVRFALAGVLVLLFLVAAFWLRQNGSVLALDEWRRASGPWVPLLFTFVFGLLTLFFVPRPALAAAAGALFSLPVALPVVVAGTVLGAAAAFGLARALGREPLAPLLRRSRIQQLDSFLVRRGFVATVVCRLVPVVPFAAVNYAAGITGVRTLPFLAGTAVGTVPANLSYVMFGGALVADAGTGLWLALALGGVVLIGLVLARAARKHLPAFQRGERHSCR</sequence>
<evidence type="ECO:0000256" key="7">
    <source>
        <dbReference type="RuleBase" id="RU366058"/>
    </source>
</evidence>
<evidence type="ECO:0000256" key="6">
    <source>
        <dbReference type="ARBA" id="ARBA00023136"/>
    </source>
</evidence>
<evidence type="ECO:0000256" key="3">
    <source>
        <dbReference type="ARBA" id="ARBA00022475"/>
    </source>
</evidence>
<dbReference type="EMBL" id="JAQGLA010000001">
    <property type="protein sequence ID" value="MDA3624040.1"/>
    <property type="molecule type" value="Genomic_DNA"/>
</dbReference>
<evidence type="ECO:0000256" key="4">
    <source>
        <dbReference type="ARBA" id="ARBA00022692"/>
    </source>
</evidence>
<evidence type="ECO:0000256" key="1">
    <source>
        <dbReference type="ARBA" id="ARBA00004651"/>
    </source>
</evidence>
<keyword evidence="3 7" id="KW-1003">Cell membrane</keyword>
<dbReference type="RefSeq" id="WP_270946622.1">
    <property type="nucleotide sequence ID" value="NZ_JAQGLA010000001.1"/>
</dbReference>
<accession>A0ABT4UQP3</accession>
<reference evidence="9 10" key="1">
    <citation type="submission" date="2022-11" db="EMBL/GenBank/DDBJ databases">
        <title>Draft genome sequence of Saccharopolyspora sp. WRP15-2 isolated from rhizosphere soils of wild rice in Thailand.</title>
        <authorList>
            <person name="Duangmal K."/>
            <person name="Kammanee S."/>
            <person name="Muangham S."/>
        </authorList>
    </citation>
    <scope>NUCLEOTIDE SEQUENCE [LARGE SCALE GENOMIC DNA]</scope>
    <source>
        <strain evidence="9 10">WRP15-2</strain>
    </source>
</reference>
<evidence type="ECO:0000313" key="9">
    <source>
        <dbReference type="EMBL" id="MDA3624040.1"/>
    </source>
</evidence>